<name>A0A1H2DEM5_9ACTN</name>
<protein>
    <submittedName>
        <fullName evidence="1">Uncharacterized protein</fullName>
    </submittedName>
</protein>
<evidence type="ECO:0000313" key="1">
    <source>
        <dbReference type="EMBL" id="SDT80696.1"/>
    </source>
</evidence>
<proteinExistence type="predicted"/>
<organism evidence="1 2">
    <name type="scientific">Actinoplanes derwentensis</name>
    <dbReference type="NCBI Taxonomy" id="113562"/>
    <lineage>
        <taxon>Bacteria</taxon>
        <taxon>Bacillati</taxon>
        <taxon>Actinomycetota</taxon>
        <taxon>Actinomycetes</taxon>
        <taxon>Micromonosporales</taxon>
        <taxon>Micromonosporaceae</taxon>
        <taxon>Actinoplanes</taxon>
    </lineage>
</organism>
<dbReference type="AlphaFoldDB" id="A0A1H2DEM5"/>
<reference evidence="1 2" key="1">
    <citation type="submission" date="2016-10" db="EMBL/GenBank/DDBJ databases">
        <authorList>
            <person name="de Groot N.N."/>
        </authorList>
    </citation>
    <scope>NUCLEOTIDE SEQUENCE [LARGE SCALE GENOMIC DNA]</scope>
    <source>
        <strain evidence="1 2">DSM 43941</strain>
    </source>
</reference>
<accession>A0A1H2DEM5</accession>
<keyword evidence="2" id="KW-1185">Reference proteome</keyword>
<gene>
    <name evidence="1" type="ORF">SAMN04489716_9317</name>
</gene>
<dbReference type="EMBL" id="LT629758">
    <property type="protein sequence ID" value="SDT80696.1"/>
    <property type="molecule type" value="Genomic_DNA"/>
</dbReference>
<evidence type="ECO:0000313" key="2">
    <source>
        <dbReference type="Proteomes" id="UP000198688"/>
    </source>
</evidence>
<dbReference type="Proteomes" id="UP000198688">
    <property type="component" value="Chromosome I"/>
</dbReference>
<sequence>MRRLNRAARADANAPSLALVGPRRVDGLDVEPHPG</sequence>